<comment type="caution">
    <text evidence="2">The sequence shown here is derived from an EMBL/GenBank/DDBJ whole genome shotgun (WGS) entry which is preliminary data.</text>
</comment>
<keyword evidence="1" id="KW-0732">Signal</keyword>
<evidence type="ECO:0000256" key="1">
    <source>
        <dbReference type="SAM" id="SignalP"/>
    </source>
</evidence>
<dbReference type="Proteomes" id="UP001176961">
    <property type="component" value="Unassembled WGS sequence"/>
</dbReference>
<protein>
    <submittedName>
        <fullName evidence="2">Uncharacterized protein</fullName>
    </submittedName>
</protein>
<evidence type="ECO:0000313" key="2">
    <source>
        <dbReference type="EMBL" id="CAJ0602662.1"/>
    </source>
</evidence>
<sequence>MRTLIVLASLLLGIYSSSAFDKEDSSLRAKRYVNFDLLKPYFSALRGDDALESVIEIFRPIILETRKARNRLDCILNLRSFELCRL</sequence>
<name>A0AA36MAL9_CYLNA</name>
<gene>
    <name evidence="2" type="ORF">CYNAS_LOCUS14645</name>
</gene>
<proteinExistence type="predicted"/>
<dbReference type="AlphaFoldDB" id="A0AA36MAL9"/>
<feature type="chain" id="PRO_5041212621" evidence="1">
    <location>
        <begin position="20"/>
        <end position="86"/>
    </location>
</feature>
<accession>A0AA36MAL9</accession>
<organism evidence="2 3">
    <name type="scientific">Cylicocyclus nassatus</name>
    <name type="common">Nematode worm</name>
    <dbReference type="NCBI Taxonomy" id="53992"/>
    <lineage>
        <taxon>Eukaryota</taxon>
        <taxon>Metazoa</taxon>
        <taxon>Ecdysozoa</taxon>
        <taxon>Nematoda</taxon>
        <taxon>Chromadorea</taxon>
        <taxon>Rhabditida</taxon>
        <taxon>Rhabditina</taxon>
        <taxon>Rhabditomorpha</taxon>
        <taxon>Strongyloidea</taxon>
        <taxon>Strongylidae</taxon>
        <taxon>Cylicocyclus</taxon>
    </lineage>
</organism>
<reference evidence="2" key="1">
    <citation type="submission" date="2023-07" db="EMBL/GenBank/DDBJ databases">
        <authorList>
            <consortium name="CYATHOMIX"/>
        </authorList>
    </citation>
    <scope>NUCLEOTIDE SEQUENCE</scope>
    <source>
        <strain evidence="2">N/A</strain>
    </source>
</reference>
<dbReference type="EMBL" id="CATQJL010000305">
    <property type="protein sequence ID" value="CAJ0602662.1"/>
    <property type="molecule type" value="Genomic_DNA"/>
</dbReference>
<feature type="signal peptide" evidence="1">
    <location>
        <begin position="1"/>
        <end position="19"/>
    </location>
</feature>
<evidence type="ECO:0000313" key="3">
    <source>
        <dbReference type="Proteomes" id="UP001176961"/>
    </source>
</evidence>
<keyword evidence="3" id="KW-1185">Reference proteome</keyword>